<dbReference type="NCBIfam" id="TIGR00713">
    <property type="entry name" value="hemL"/>
    <property type="match status" value="1"/>
</dbReference>
<comment type="caution">
    <text evidence="8">The sequence shown here is derived from an EMBL/GenBank/DDBJ whole genome shotgun (WGS) entry which is preliminary data.</text>
</comment>
<reference evidence="8 9" key="1">
    <citation type="submission" date="2020-08" db="EMBL/GenBank/DDBJ databases">
        <title>Genomic Encyclopedia of Type Strains, Phase IV (KMG-IV): sequencing the most valuable type-strain genomes for metagenomic binning, comparative biology and taxonomic classification.</title>
        <authorList>
            <person name="Goeker M."/>
        </authorList>
    </citation>
    <scope>NUCLEOTIDE SEQUENCE [LARGE SCALE GENOMIC DNA]</scope>
    <source>
        <strain evidence="8 9">DSM 18233</strain>
    </source>
</reference>
<comment type="cofactor">
    <cofactor evidence="1 7">
        <name>pyridoxal 5'-phosphate</name>
        <dbReference type="ChEBI" id="CHEBI:597326"/>
    </cofactor>
</comment>
<dbReference type="RefSeq" id="WP_184101505.1">
    <property type="nucleotide sequence ID" value="NZ_JACHHN010000005.1"/>
</dbReference>
<comment type="pathway">
    <text evidence="2">Porphyrin-containing compound metabolism; protoporphyrin-IX biosynthesis; 5-aminolevulinate from L-glutamyl-tRNA(Glu): step 2/2.</text>
</comment>
<dbReference type="PANTHER" id="PTHR43713">
    <property type="entry name" value="GLUTAMATE-1-SEMIALDEHYDE 2,1-AMINOMUTASE"/>
    <property type="match status" value="1"/>
</dbReference>
<dbReference type="EC" id="5.4.3.8" evidence="7"/>
<dbReference type="GO" id="GO:0030170">
    <property type="term" value="F:pyridoxal phosphate binding"/>
    <property type="evidence" value="ECO:0007669"/>
    <property type="project" value="InterPro"/>
</dbReference>
<evidence type="ECO:0000256" key="7">
    <source>
        <dbReference type="HAMAP-Rule" id="MF_00375"/>
    </source>
</evidence>
<evidence type="ECO:0000256" key="6">
    <source>
        <dbReference type="ARBA" id="ARBA00023244"/>
    </source>
</evidence>
<gene>
    <name evidence="7" type="primary">hemL</name>
    <name evidence="8" type="ORF">HNQ50_002708</name>
</gene>
<dbReference type="PROSITE" id="PS00600">
    <property type="entry name" value="AA_TRANSFER_CLASS_3"/>
    <property type="match status" value="1"/>
</dbReference>
<name>A0A840RIG1_9NEIS</name>
<dbReference type="FunFam" id="3.40.640.10:FF:000021">
    <property type="entry name" value="Glutamate-1-semialdehyde 2,1-aminomutase"/>
    <property type="match status" value="1"/>
</dbReference>
<protein>
    <recommendedName>
        <fullName evidence="7">Glutamate-1-semialdehyde 2,1-aminomutase</fullName>
        <shortName evidence="7">GSA</shortName>
        <ecNumber evidence="7">5.4.3.8</ecNumber>
    </recommendedName>
    <alternativeName>
        <fullName evidence="7">Glutamate-1-semialdehyde aminotransferase</fullName>
        <shortName evidence="7">GSA-AT</shortName>
    </alternativeName>
</protein>
<dbReference type="GO" id="GO:0006782">
    <property type="term" value="P:protoporphyrinogen IX biosynthetic process"/>
    <property type="evidence" value="ECO:0007669"/>
    <property type="project" value="UniProtKB-UniRule"/>
</dbReference>
<dbReference type="GO" id="GO:0008483">
    <property type="term" value="F:transaminase activity"/>
    <property type="evidence" value="ECO:0007669"/>
    <property type="project" value="InterPro"/>
</dbReference>
<dbReference type="InterPro" id="IPR004639">
    <property type="entry name" value="4pyrrol_synth_GluAld_NH2Trfase"/>
</dbReference>
<dbReference type="NCBIfam" id="NF000818">
    <property type="entry name" value="PRK00062.1"/>
    <property type="match status" value="1"/>
</dbReference>
<dbReference type="Proteomes" id="UP000543030">
    <property type="component" value="Unassembled WGS sequence"/>
</dbReference>
<keyword evidence="4 7" id="KW-0663">Pyridoxal phosphate</keyword>
<dbReference type="InterPro" id="IPR005814">
    <property type="entry name" value="Aminotrans_3"/>
</dbReference>
<sequence>MSRNQTLFEAACKHIPGGVNSPVRAFGSVGGTPPFIQRGEGAWVWDADGKRYIDYVGSWGPLILGHAHPQVIEAVQRAAANGLSFGAPTAAEVDLADLLCEMLPALDQVRLVSSGTEATMTAIRLARGFTGRDKLIKFEGCYHGHADSLLVKAGSGLLTFGNPSSAGVPAAVAADTIVLPYNDVAALEAAFAEHAGKISAIIVEPVAGNMNLIKPSPAFIKAMRTLTENDGSLLIYDEVMTGFRVGLHCAQGLHGITPDLVTLGKVVGGGMPLAAFGGRADVMAKLAPLGPVYQAGTLSGNPVAVAAGIATLQLIRQPGFFENLTAKTSQLVDGLQAAANAAGETFCAQSVGGMFGVYFSKNTPQSFSEVMAADKARFNAFFHALLDEGVYLAPSAFEAGFVSAAHSNDDLQYTFAAAKSAFSRLT</sequence>
<feature type="modified residue" description="N6-(pyridoxal phosphate)lysine" evidence="7">
    <location>
        <position position="265"/>
    </location>
</feature>
<dbReference type="GO" id="GO:0005737">
    <property type="term" value="C:cytoplasm"/>
    <property type="evidence" value="ECO:0007669"/>
    <property type="project" value="UniProtKB-SubCell"/>
</dbReference>
<dbReference type="CDD" id="cd00610">
    <property type="entry name" value="OAT_like"/>
    <property type="match status" value="1"/>
</dbReference>
<dbReference type="InterPro" id="IPR015421">
    <property type="entry name" value="PyrdxlP-dep_Trfase_major"/>
</dbReference>
<keyword evidence="5 7" id="KW-0413">Isomerase</keyword>
<dbReference type="Pfam" id="PF00202">
    <property type="entry name" value="Aminotran_3"/>
    <property type="match status" value="1"/>
</dbReference>
<dbReference type="EMBL" id="JACHHN010000005">
    <property type="protein sequence ID" value="MBB5191971.1"/>
    <property type="molecule type" value="Genomic_DNA"/>
</dbReference>
<dbReference type="InterPro" id="IPR015424">
    <property type="entry name" value="PyrdxlP-dep_Trfase"/>
</dbReference>
<dbReference type="InterPro" id="IPR049704">
    <property type="entry name" value="Aminotrans_3_PPA_site"/>
</dbReference>
<comment type="similarity">
    <text evidence="3 7">Belongs to the class-III pyridoxal-phosphate-dependent aminotransferase family. HemL subfamily.</text>
</comment>
<evidence type="ECO:0000256" key="5">
    <source>
        <dbReference type="ARBA" id="ARBA00023235"/>
    </source>
</evidence>
<proteinExistence type="inferred from homology"/>
<evidence type="ECO:0000256" key="2">
    <source>
        <dbReference type="ARBA" id="ARBA00004819"/>
    </source>
</evidence>
<comment type="subunit">
    <text evidence="7">Homodimer.</text>
</comment>
<organism evidence="8 9">
    <name type="scientific">Silvimonas terrae</name>
    <dbReference type="NCBI Taxonomy" id="300266"/>
    <lineage>
        <taxon>Bacteria</taxon>
        <taxon>Pseudomonadati</taxon>
        <taxon>Pseudomonadota</taxon>
        <taxon>Betaproteobacteria</taxon>
        <taxon>Neisseriales</taxon>
        <taxon>Chitinibacteraceae</taxon>
        <taxon>Silvimonas</taxon>
    </lineage>
</organism>
<keyword evidence="6 7" id="KW-0627">Porphyrin biosynthesis</keyword>
<evidence type="ECO:0000313" key="9">
    <source>
        <dbReference type="Proteomes" id="UP000543030"/>
    </source>
</evidence>
<dbReference type="InterPro" id="IPR015422">
    <property type="entry name" value="PyrdxlP-dep_Trfase_small"/>
</dbReference>
<accession>A0A840RIG1</accession>
<dbReference type="Gene3D" id="3.90.1150.10">
    <property type="entry name" value="Aspartate Aminotransferase, domain 1"/>
    <property type="match status" value="1"/>
</dbReference>
<comment type="catalytic activity">
    <reaction evidence="7">
        <text>(S)-4-amino-5-oxopentanoate = 5-aminolevulinate</text>
        <dbReference type="Rhea" id="RHEA:14265"/>
        <dbReference type="ChEBI" id="CHEBI:57501"/>
        <dbReference type="ChEBI" id="CHEBI:356416"/>
        <dbReference type="EC" id="5.4.3.8"/>
    </reaction>
</comment>
<dbReference type="GO" id="GO:0042286">
    <property type="term" value="F:glutamate-1-semialdehyde 2,1-aminomutase activity"/>
    <property type="evidence" value="ECO:0007669"/>
    <property type="project" value="UniProtKB-UniRule"/>
</dbReference>
<evidence type="ECO:0000313" key="8">
    <source>
        <dbReference type="EMBL" id="MBB5191971.1"/>
    </source>
</evidence>
<evidence type="ECO:0000256" key="1">
    <source>
        <dbReference type="ARBA" id="ARBA00001933"/>
    </source>
</evidence>
<keyword evidence="9" id="KW-1185">Reference proteome</keyword>
<dbReference type="Gene3D" id="3.40.640.10">
    <property type="entry name" value="Type I PLP-dependent aspartate aminotransferase-like (Major domain)"/>
    <property type="match status" value="1"/>
</dbReference>
<keyword evidence="7" id="KW-0963">Cytoplasm</keyword>
<comment type="subcellular location">
    <subcellularLocation>
        <location evidence="7">Cytoplasm</location>
    </subcellularLocation>
</comment>
<dbReference type="HAMAP" id="MF_00375">
    <property type="entry name" value="HemL_aminotrans_3"/>
    <property type="match status" value="1"/>
</dbReference>
<dbReference type="AlphaFoldDB" id="A0A840RIG1"/>
<evidence type="ECO:0000256" key="3">
    <source>
        <dbReference type="ARBA" id="ARBA00008981"/>
    </source>
</evidence>
<evidence type="ECO:0000256" key="4">
    <source>
        <dbReference type="ARBA" id="ARBA00022898"/>
    </source>
</evidence>
<dbReference type="UniPathway" id="UPA00251">
    <property type="reaction ID" value="UER00317"/>
</dbReference>
<dbReference type="PANTHER" id="PTHR43713:SF3">
    <property type="entry name" value="GLUTAMATE-1-SEMIALDEHYDE 2,1-AMINOMUTASE 1, CHLOROPLASTIC-RELATED"/>
    <property type="match status" value="1"/>
</dbReference>
<dbReference type="SUPFAM" id="SSF53383">
    <property type="entry name" value="PLP-dependent transferases"/>
    <property type="match status" value="1"/>
</dbReference>